<evidence type="ECO:0000313" key="5">
    <source>
        <dbReference type="Proteomes" id="UP000290189"/>
    </source>
</evidence>
<dbReference type="InterPro" id="IPR036691">
    <property type="entry name" value="Endo/exonu/phosph_ase_sf"/>
</dbReference>
<keyword evidence="4" id="KW-1185">Reference proteome</keyword>
<evidence type="ECO:0000313" key="4">
    <source>
        <dbReference type="Proteomes" id="UP000039324"/>
    </source>
</evidence>
<dbReference type="PANTHER" id="PTHR11200">
    <property type="entry name" value="INOSITOL 5-PHOSPHATASE"/>
    <property type="match status" value="1"/>
</dbReference>
<dbReference type="GO" id="GO:0004439">
    <property type="term" value="F:phosphatidylinositol-4,5-bisphosphate 5-phosphatase activity"/>
    <property type="evidence" value="ECO:0007669"/>
    <property type="project" value="TreeGrafter"/>
</dbReference>
<dbReference type="EMBL" id="OVEO01000010">
    <property type="protein sequence ID" value="SPQ98566.1"/>
    <property type="molecule type" value="Genomic_DNA"/>
</dbReference>
<sequence>MTVDVETVVPADAGASTSGVLEVFVGTWNLHAQTPGDDLSTFIPVGRYDVYAIGTEECGQSMQVAMVYDDKSKWERQLSEHLGPDMALLQSATLNAIHLVVFVRKRLLAVVTDLSSASVATGIGNVIGNKGGVGIAARFGATTIAFVNCHFHAHDSAVEQRNSDYHAINEQLALAGRNGRLTSDAFDVVFWFGDLNYRIEGGRRMIDSLLRHGMLEVMMANEQLAREMRKGAVFAGFLEGPIDFLPSYKFDKNSDVYDSSPKQRVPSWTDRILWRSNRHVTQVKYGSVANLRTSDHRPVYATFRVQCDAPDPALSPSAADKARPYCLVQ</sequence>
<dbReference type="PANTHER" id="PTHR11200:SF275">
    <property type="entry name" value="LD06095P"/>
    <property type="match status" value="1"/>
</dbReference>
<dbReference type="InterPro" id="IPR000300">
    <property type="entry name" value="IPPc"/>
</dbReference>
<keyword evidence="3" id="KW-0496">Mitochondrion</keyword>
<reference evidence="2 4" key="1">
    <citation type="submission" date="2015-02" db="EMBL/GenBank/DDBJ databases">
        <authorList>
            <person name="Chooi Y.-H."/>
        </authorList>
    </citation>
    <scope>NUCLEOTIDE SEQUENCE [LARGE SCALE GENOMIC DNA]</scope>
    <source>
        <strain evidence="2">E3</strain>
    </source>
</reference>
<dbReference type="EMBL" id="CDSF01000089">
    <property type="protein sequence ID" value="CEO99012.1"/>
    <property type="molecule type" value="Genomic_DNA"/>
</dbReference>
<gene>
    <name evidence="2" type="ORF">PBRA_007126</name>
    <name evidence="3" type="ORF">PLBR_LOCUS5781</name>
</gene>
<proteinExistence type="predicted"/>
<dbReference type="AlphaFoldDB" id="A0A0G4IUU2"/>
<dbReference type="Pfam" id="PF22669">
    <property type="entry name" value="Exo_endo_phos2"/>
    <property type="match status" value="1"/>
</dbReference>
<evidence type="ECO:0000313" key="3">
    <source>
        <dbReference type="EMBL" id="SPQ98566.1"/>
    </source>
</evidence>
<reference evidence="3 5" key="2">
    <citation type="submission" date="2018-03" db="EMBL/GenBank/DDBJ databases">
        <authorList>
            <person name="Fogelqvist J."/>
        </authorList>
    </citation>
    <scope>NUCLEOTIDE SEQUENCE [LARGE SCALE GENOMIC DNA]</scope>
</reference>
<organism evidence="2 4">
    <name type="scientific">Plasmodiophora brassicae</name>
    <name type="common">Clubroot disease agent</name>
    <dbReference type="NCBI Taxonomy" id="37360"/>
    <lineage>
        <taxon>Eukaryota</taxon>
        <taxon>Sar</taxon>
        <taxon>Rhizaria</taxon>
        <taxon>Endomyxa</taxon>
        <taxon>Phytomyxea</taxon>
        <taxon>Plasmodiophorida</taxon>
        <taxon>Plasmodiophoridae</taxon>
        <taxon>Plasmodiophora</taxon>
    </lineage>
</organism>
<protein>
    <recommendedName>
        <fullName evidence="1">Inositol polyphosphate-related phosphatase domain-containing protein</fullName>
    </recommendedName>
</protein>
<accession>A0A0G4IUU2</accession>
<feature type="domain" description="Inositol polyphosphate-related phosphatase" evidence="1">
    <location>
        <begin position="19"/>
        <end position="311"/>
    </location>
</feature>
<dbReference type="OMA" id="NSECQHI"/>
<evidence type="ECO:0000313" key="2">
    <source>
        <dbReference type="EMBL" id="CEO99012.1"/>
    </source>
</evidence>
<dbReference type="OrthoDB" id="7862313at2759"/>
<dbReference type="STRING" id="37360.A0A0G4IUU2"/>
<dbReference type="SUPFAM" id="SSF56219">
    <property type="entry name" value="DNase I-like"/>
    <property type="match status" value="1"/>
</dbReference>
<dbReference type="Gene3D" id="3.60.10.10">
    <property type="entry name" value="Endonuclease/exonuclease/phosphatase"/>
    <property type="match status" value="1"/>
</dbReference>
<dbReference type="GO" id="GO:0046856">
    <property type="term" value="P:phosphatidylinositol dephosphorylation"/>
    <property type="evidence" value="ECO:0007669"/>
    <property type="project" value="InterPro"/>
</dbReference>
<dbReference type="Proteomes" id="UP000039324">
    <property type="component" value="Unassembled WGS sequence"/>
</dbReference>
<dbReference type="Proteomes" id="UP000290189">
    <property type="component" value="Unassembled WGS sequence"/>
</dbReference>
<evidence type="ECO:0000259" key="1">
    <source>
        <dbReference type="SMART" id="SM00128"/>
    </source>
</evidence>
<name>A0A0G4IUU2_PLABS</name>
<geneLocation type="mitochondrion" evidence="3"/>
<dbReference type="SMART" id="SM00128">
    <property type="entry name" value="IPPc"/>
    <property type="match status" value="1"/>
</dbReference>
<dbReference type="InterPro" id="IPR046985">
    <property type="entry name" value="IP5"/>
</dbReference>